<gene>
    <name evidence="2" type="ORF">FV139_07880</name>
</gene>
<evidence type="ECO:0000313" key="3">
    <source>
        <dbReference type="Proteomes" id="UP000321039"/>
    </source>
</evidence>
<organism evidence="2 3">
    <name type="scientific">Parahaliea maris</name>
    <dbReference type="NCBI Taxonomy" id="2716870"/>
    <lineage>
        <taxon>Bacteria</taxon>
        <taxon>Pseudomonadati</taxon>
        <taxon>Pseudomonadota</taxon>
        <taxon>Gammaproteobacteria</taxon>
        <taxon>Cellvibrionales</taxon>
        <taxon>Halieaceae</taxon>
        <taxon>Parahaliea</taxon>
    </lineage>
</organism>
<proteinExistence type="predicted"/>
<evidence type="ECO:0000259" key="1">
    <source>
        <dbReference type="Pfam" id="PF01636"/>
    </source>
</evidence>
<dbReference type="Pfam" id="PF01636">
    <property type="entry name" value="APH"/>
    <property type="match status" value="1"/>
</dbReference>
<accession>A0A5C9A4I4</accession>
<keyword evidence="2" id="KW-0808">Transferase</keyword>
<sequence>MAADLPRESTENLRFLVVEVESQISNLKAFIDNPTPFLARRIADRGGYTANLALRIQNSCAARLSEGVPVAGEQLALRSLSFIATQLERISECCRDALEQLPPLENIADTNRSALLSQLRRVRRGLRDLETAALRRDTQLALAIGRLDHKLERDYNMLRDQLTGQLRDGGPPEDLVSALFAAHTVRQMGSSLLRISESIISANLGQPINFERFQSLQAAVDDLSGIRSLRVAPVAQTRSGSAIAGLSDARSADSDYLAIYKDGQRGKLKEEKQGVKSWHAIYPGLAPRILSYRKRGESASLLIEHLPGLTFDKLLLNESENTVGNGLRLLGRTLRSVWKETRGERPVNAGFMRQLEQRLPDVYKIHPEFDQGASRLCELEVPAFRELVLRAGRRERKVNAPFSVYIHGDFNVDNIIYDPLERRINFIDLHRSRYMDYVQDVSVFMVSNYRLQILDAPVRQRLMGASLTLYNMAARFAKKQDDETFEWRLALGLARSFASSTRFILDKSMARRMLLRSRYLLELALATEKGAEAGFRLPIKEIFID</sequence>
<dbReference type="GO" id="GO:0016740">
    <property type="term" value="F:transferase activity"/>
    <property type="evidence" value="ECO:0007669"/>
    <property type="project" value="UniProtKB-KW"/>
</dbReference>
<dbReference type="InterPro" id="IPR011009">
    <property type="entry name" value="Kinase-like_dom_sf"/>
</dbReference>
<protein>
    <submittedName>
        <fullName evidence="2">Phosphotransferase</fullName>
    </submittedName>
</protein>
<dbReference type="EMBL" id="VRZA01000002">
    <property type="protein sequence ID" value="TXS95775.1"/>
    <property type="molecule type" value="Genomic_DNA"/>
</dbReference>
<dbReference type="RefSeq" id="WP_148067789.1">
    <property type="nucleotide sequence ID" value="NZ_VRZA01000002.1"/>
</dbReference>
<reference evidence="2 3" key="1">
    <citation type="submission" date="2019-08" db="EMBL/GenBank/DDBJ databases">
        <title>Parahaliea maris sp. nov., isolated from the surface seawater.</title>
        <authorList>
            <person name="Liu Y."/>
        </authorList>
    </citation>
    <scope>NUCLEOTIDE SEQUENCE [LARGE SCALE GENOMIC DNA]</scope>
    <source>
        <strain evidence="2 3">HSLHS9</strain>
    </source>
</reference>
<evidence type="ECO:0000313" key="2">
    <source>
        <dbReference type="EMBL" id="TXS95775.1"/>
    </source>
</evidence>
<dbReference type="InterPro" id="IPR002575">
    <property type="entry name" value="Aminoglycoside_PTrfase"/>
</dbReference>
<dbReference type="InterPro" id="IPR038078">
    <property type="entry name" value="PhoU-like_sf"/>
</dbReference>
<dbReference type="Gene3D" id="3.90.1200.10">
    <property type="match status" value="1"/>
</dbReference>
<dbReference type="Gene3D" id="1.20.58.220">
    <property type="entry name" value="Phosphate transport system protein phou homolog 2, domain 2"/>
    <property type="match status" value="1"/>
</dbReference>
<dbReference type="AlphaFoldDB" id="A0A5C9A4I4"/>
<keyword evidence="3" id="KW-1185">Reference proteome</keyword>
<name>A0A5C9A4I4_9GAMM</name>
<dbReference type="Proteomes" id="UP000321039">
    <property type="component" value="Unassembled WGS sequence"/>
</dbReference>
<dbReference type="SUPFAM" id="SSF56112">
    <property type="entry name" value="Protein kinase-like (PK-like)"/>
    <property type="match status" value="1"/>
</dbReference>
<feature type="domain" description="Aminoglycoside phosphotransferase" evidence="1">
    <location>
        <begin position="286"/>
        <end position="460"/>
    </location>
</feature>
<comment type="caution">
    <text evidence="2">The sequence shown here is derived from an EMBL/GenBank/DDBJ whole genome shotgun (WGS) entry which is preliminary data.</text>
</comment>
<dbReference type="SUPFAM" id="SSF109755">
    <property type="entry name" value="PhoU-like"/>
    <property type="match status" value="1"/>
</dbReference>